<dbReference type="RefSeq" id="WP_032627055.1">
    <property type="nucleotide sequence ID" value="NZ_JPQU01000023.1"/>
</dbReference>
<dbReference type="InterPro" id="IPR003959">
    <property type="entry name" value="ATPase_AAA_core"/>
</dbReference>
<dbReference type="EMBL" id="JPQU01000023">
    <property type="protein sequence ID" value="KFE56780.1"/>
    <property type="molecule type" value="Genomic_DNA"/>
</dbReference>
<dbReference type="PANTHER" id="PTHR43581:SF2">
    <property type="entry name" value="EXCINUCLEASE ATPASE SUBUNIT"/>
    <property type="match status" value="1"/>
</dbReference>
<feature type="domain" description="ATPase AAA-type core" evidence="1">
    <location>
        <begin position="354"/>
        <end position="615"/>
    </location>
</feature>
<dbReference type="GO" id="GO:0016887">
    <property type="term" value="F:ATP hydrolysis activity"/>
    <property type="evidence" value="ECO:0007669"/>
    <property type="project" value="InterPro"/>
</dbReference>
<organism evidence="2 3">
    <name type="scientific">Pseudomonas syringae</name>
    <dbReference type="NCBI Taxonomy" id="317"/>
    <lineage>
        <taxon>Bacteria</taxon>
        <taxon>Pseudomonadati</taxon>
        <taxon>Pseudomonadota</taxon>
        <taxon>Gammaproteobacteria</taxon>
        <taxon>Pseudomonadales</taxon>
        <taxon>Pseudomonadaceae</taxon>
        <taxon>Pseudomonas</taxon>
    </lineage>
</organism>
<sequence length="765" mass="85811">MQYFERPSQPPAILKSPLTQASRKSMLEYWLIEPGRRSQTSVPIISVNEDEHLLREALANLNRQRCAFCEASDRLEVHRFRPAGNALPMSRSSDAHLYYLWLADAWQNLFPICPGCVPIEPQFAVRGSRCPLPTREQVEAYVNSGDGLWQFGMPSEKAMLLDPTEVRQFAGHLIPALDGGLLPGSTRGAYTIAHFDLNRGERRHQRYITYQQRLEELRSCTTPSDLSRIDRLVDFATLEFGGTWYLLLRRLLNHLPVNGIVRNPTPKQVGPALRRWAKARDAATLLAQAHHMLQREDARLHASDKQAMAPEPVVESITAIHIRNFKAIEQLDLKFKGAPARSLARSEPLAPALVILGENATGKSSILEAVALTLVPAAVRNALNISLAELVMDPAQLGVDGGDQATRAQIRIELSNQHWVELTIDQQAHGHSSNLDNQQVPVFAYGAFRRFTRTSQRTSPHAHVRNLFDGNVLSNPEPWLRHLRQDRFDMVIRTLREVLAIDGDFDVIQRAQESDILYMVTAISEPDGAFRFNRTPLHAVSSGYRSMLAMICDILKGLMNATIYPGFESFQSARGVVLIDEIEAHLHPRWKVQVMSRLRAALPSMTFIVTTHDPLCLRGMEQGEVVVLQRIASADSQAQRQMPITIESMADLPPVADLRLEQLLTSDFFQMLSTDDAHADRRLARIADLMAAHANGELSAEDERVLQDFNEDITNALPIGSSEVHQIVQLAVGEYLAKRRAASSQRLRNLRQAAKDQILSALERL</sequence>
<accession>A0A085VMW7</accession>
<dbReference type="PANTHER" id="PTHR43581">
    <property type="entry name" value="ATP/GTP PHOSPHATASE"/>
    <property type="match status" value="1"/>
</dbReference>
<dbReference type="Gene3D" id="3.40.50.300">
    <property type="entry name" value="P-loop containing nucleotide triphosphate hydrolases"/>
    <property type="match status" value="1"/>
</dbReference>
<keyword evidence="3" id="KW-1185">Reference proteome</keyword>
<dbReference type="Pfam" id="PF13304">
    <property type="entry name" value="AAA_21"/>
    <property type="match status" value="1"/>
</dbReference>
<dbReference type="GO" id="GO:0005524">
    <property type="term" value="F:ATP binding"/>
    <property type="evidence" value="ECO:0007669"/>
    <property type="project" value="InterPro"/>
</dbReference>
<dbReference type="Proteomes" id="UP000028631">
    <property type="component" value="Unassembled WGS sequence"/>
</dbReference>
<evidence type="ECO:0000259" key="1">
    <source>
        <dbReference type="Pfam" id="PF13304"/>
    </source>
</evidence>
<gene>
    <name evidence="2" type="ORF">IV01_06200</name>
</gene>
<proteinExistence type="predicted"/>
<dbReference type="PATRIC" id="fig|317.175.peg.1296"/>
<dbReference type="GO" id="GO:0006302">
    <property type="term" value="P:double-strand break repair"/>
    <property type="evidence" value="ECO:0007669"/>
    <property type="project" value="InterPro"/>
</dbReference>
<dbReference type="SUPFAM" id="SSF52540">
    <property type="entry name" value="P-loop containing nucleoside triphosphate hydrolases"/>
    <property type="match status" value="1"/>
</dbReference>
<reference evidence="2 3" key="1">
    <citation type="submission" date="2014-07" db="EMBL/GenBank/DDBJ databases">
        <title>Draft Genome Sequences of Environmental Pseudomonas syringae strains.</title>
        <authorList>
            <person name="Baltrus D.A."/>
            <person name="Berge O."/>
            <person name="Morris C."/>
        </authorList>
    </citation>
    <scope>NUCLEOTIDE SEQUENCE [LARGE SCALE GENOMIC DNA]</scope>
    <source>
        <strain evidence="2 3">GAW0119</strain>
    </source>
</reference>
<dbReference type="InterPro" id="IPR051396">
    <property type="entry name" value="Bact_Antivir_Def_Nuclease"/>
</dbReference>
<dbReference type="AlphaFoldDB" id="A0A085VMW7"/>
<name>A0A085VMW7_PSESX</name>
<protein>
    <recommendedName>
        <fullName evidence="1">ATPase AAA-type core domain-containing protein</fullName>
    </recommendedName>
</protein>
<comment type="caution">
    <text evidence="2">The sequence shown here is derived from an EMBL/GenBank/DDBJ whole genome shotgun (WGS) entry which is preliminary data.</text>
</comment>
<dbReference type="InterPro" id="IPR027417">
    <property type="entry name" value="P-loop_NTPase"/>
</dbReference>
<evidence type="ECO:0000313" key="2">
    <source>
        <dbReference type="EMBL" id="KFE56780.1"/>
    </source>
</evidence>
<evidence type="ECO:0000313" key="3">
    <source>
        <dbReference type="Proteomes" id="UP000028631"/>
    </source>
</evidence>